<organism evidence="2">
    <name type="scientific">viral metagenome</name>
    <dbReference type="NCBI Taxonomy" id="1070528"/>
    <lineage>
        <taxon>unclassified sequences</taxon>
        <taxon>metagenomes</taxon>
        <taxon>organismal metagenomes</taxon>
    </lineage>
</organism>
<proteinExistence type="predicted"/>
<dbReference type="EMBL" id="MN740430">
    <property type="protein sequence ID" value="QHU05954.1"/>
    <property type="molecule type" value="Genomic_DNA"/>
</dbReference>
<reference evidence="2" key="1">
    <citation type="journal article" date="2020" name="Nature">
        <title>Giant virus diversity and host interactions through global metagenomics.</title>
        <authorList>
            <person name="Schulz F."/>
            <person name="Roux S."/>
            <person name="Paez-Espino D."/>
            <person name="Jungbluth S."/>
            <person name="Walsh D.A."/>
            <person name="Denef V.J."/>
            <person name="McMahon K.D."/>
            <person name="Konstantinidis K.T."/>
            <person name="Eloe-Fadrosh E.A."/>
            <person name="Kyrpides N.C."/>
            <person name="Woyke T."/>
        </authorList>
    </citation>
    <scope>NUCLEOTIDE SEQUENCE</scope>
    <source>
        <strain evidence="2">GVMAG-M-3300027747-57</strain>
    </source>
</reference>
<feature type="domain" description="Glycosyl transferase family 25" evidence="1">
    <location>
        <begin position="6"/>
        <end position="209"/>
    </location>
</feature>
<dbReference type="Pfam" id="PF01755">
    <property type="entry name" value="Glyco_transf_25"/>
    <property type="match status" value="1"/>
</dbReference>
<dbReference type="AlphaFoldDB" id="A0A6C0JQF8"/>
<dbReference type="InterPro" id="IPR002654">
    <property type="entry name" value="Glyco_trans_25"/>
</dbReference>
<evidence type="ECO:0000259" key="1">
    <source>
        <dbReference type="Pfam" id="PF01755"/>
    </source>
</evidence>
<accession>A0A6C0JQF8</accession>
<sequence length="253" mass="29622">MEKINKIYYINLDRRPDRNEHFLNQCAKHSLPSSKIQRVQAVDGLTFRFNDEMYNMFANSDFTITLKKYRELGLDNESYKVAENIVKKLMGNQLSHYTILNNIIDNDYEYSIIFQDDARFNNNIVEYIDNLLKYIPEDGELINIGLNKFADGSMAIPWDFVKDTDTDISKEFINEHICKLKEDVNPCSLAYIVTKKGARNLVNHFSKVGFLQETDHNFNQYLITKDTFYCCRNIMATSENFGSDIFSKEVLFE</sequence>
<protein>
    <recommendedName>
        <fullName evidence="1">Glycosyl transferase family 25 domain-containing protein</fullName>
    </recommendedName>
</protein>
<name>A0A6C0JQF8_9ZZZZ</name>
<evidence type="ECO:0000313" key="2">
    <source>
        <dbReference type="EMBL" id="QHU05954.1"/>
    </source>
</evidence>